<dbReference type="AlphaFoldDB" id="A0AAV4Y247"/>
<organism evidence="1 2">
    <name type="scientific">Caerostris extrusa</name>
    <name type="common">Bark spider</name>
    <name type="synonym">Caerostris bankana</name>
    <dbReference type="NCBI Taxonomy" id="172846"/>
    <lineage>
        <taxon>Eukaryota</taxon>
        <taxon>Metazoa</taxon>
        <taxon>Ecdysozoa</taxon>
        <taxon>Arthropoda</taxon>
        <taxon>Chelicerata</taxon>
        <taxon>Arachnida</taxon>
        <taxon>Araneae</taxon>
        <taxon>Araneomorphae</taxon>
        <taxon>Entelegynae</taxon>
        <taxon>Araneoidea</taxon>
        <taxon>Araneidae</taxon>
        <taxon>Caerostris</taxon>
    </lineage>
</organism>
<evidence type="ECO:0008006" key="3">
    <source>
        <dbReference type="Google" id="ProtNLM"/>
    </source>
</evidence>
<dbReference type="EMBL" id="BPLR01018621">
    <property type="protein sequence ID" value="GIZ01065.1"/>
    <property type="molecule type" value="Genomic_DNA"/>
</dbReference>
<evidence type="ECO:0000313" key="2">
    <source>
        <dbReference type="Proteomes" id="UP001054945"/>
    </source>
</evidence>
<gene>
    <name evidence="1" type="ORF">CEXT_794381</name>
</gene>
<proteinExistence type="predicted"/>
<comment type="caution">
    <text evidence="1">The sequence shown here is derived from an EMBL/GenBank/DDBJ whole genome shotgun (WGS) entry which is preliminary data.</text>
</comment>
<keyword evidence="2" id="KW-1185">Reference proteome</keyword>
<sequence>MTGMTLIFLSTVGTLTHITSKISLSIASSFHRSVSTEPRILPQAVVAKEECYPFTTKESRSRPQVAFNILSNIEQEGGEFVLFFFSRCSILFFNVGRKKS</sequence>
<dbReference type="Proteomes" id="UP001054945">
    <property type="component" value="Unassembled WGS sequence"/>
</dbReference>
<protein>
    <recommendedName>
        <fullName evidence="3">Secreted protein</fullName>
    </recommendedName>
</protein>
<evidence type="ECO:0000313" key="1">
    <source>
        <dbReference type="EMBL" id="GIZ01065.1"/>
    </source>
</evidence>
<name>A0AAV4Y247_CAEEX</name>
<accession>A0AAV4Y247</accession>
<reference evidence="1 2" key="1">
    <citation type="submission" date="2021-06" db="EMBL/GenBank/DDBJ databases">
        <title>Caerostris extrusa draft genome.</title>
        <authorList>
            <person name="Kono N."/>
            <person name="Arakawa K."/>
        </authorList>
    </citation>
    <scope>NUCLEOTIDE SEQUENCE [LARGE SCALE GENOMIC DNA]</scope>
</reference>